<proteinExistence type="predicted"/>
<dbReference type="EMBL" id="CP120943">
    <property type="protein sequence ID" value="WFG00298.1"/>
    <property type="molecule type" value="Genomic_DNA"/>
</dbReference>
<gene>
    <name evidence="1" type="ORF">P5S46_21285</name>
</gene>
<dbReference type="Proteomes" id="UP001218423">
    <property type="component" value="Plasmid pAC1520"/>
</dbReference>
<evidence type="ECO:0000313" key="1">
    <source>
        <dbReference type="EMBL" id="WFG00298.1"/>
    </source>
</evidence>
<evidence type="ECO:0000313" key="2">
    <source>
        <dbReference type="Proteomes" id="UP001218423"/>
    </source>
</evidence>
<protein>
    <submittedName>
        <fullName evidence="1">Uncharacterized protein</fullName>
    </submittedName>
</protein>
<accession>A0AAJ6CS81</accession>
<dbReference type="RefSeq" id="WP_128342750.1">
    <property type="nucleotide sequence ID" value="NZ_CAWOMG010000077.1"/>
</dbReference>
<name>A0AAJ6CS81_AERCA</name>
<keyword evidence="1" id="KW-0614">Plasmid</keyword>
<geneLocation type="plasmid" evidence="1 2">
    <name>pAC1520</name>
</geneLocation>
<sequence>MTTRNIDEKVRLYHGTRSTFDIPDGNHACGVQGPCVWFTTSPAIAQHYIGHQAQTRMMVFNADCPHAMHDPITFHQIGGSPSNPDLMQICMSHGYVFTVPESRKADYSTPLICTREGRLATVTDHDIIQILTTHYGYDFSPERDLYCYFRDGKVIRPEEARRGMLIESRPLETLNLYDARRGDSFEYDYNNAQLFNYAKNMGYDGVVIGDRVHSDDLGHLDHAGYAIFPHALSKLSYATYPTQCPQFEQYDQLIDYDNAVTRQPTLQHLDRLLPPSAPNIDVNTLVTAELGMFENTPSCRVNFGLSSEALALTNQGRVELGPKFFNLEQEARRHVLVHELCHFISDSLGHELSFNMSDVGCFGPKSSDGTLQGPNGTFKPDECLTESLAIYLQEPAALQRMYPKAFEYVDSLLRFGTLSNQQSQEIAAFRTAFEHQRQLKSDEVLAAMNTLMTHNKEGSTAQPRIYQALQQILSDGEVDNTTRQLVQSLSMPEAVQPSSEYLRRARP</sequence>
<dbReference type="AlphaFoldDB" id="A0AAJ6CS81"/>
<organism evidence="1 2">
    <name type="scientific">Aeromonas caviae</name>
    <name type="common">Aeromonas punctata</name>
    <dbReference type="NCBI Taxonomy" id="648"/>
    <lineage>
        <taxon>Bacteria</taxon>
        <taxon>Pseudomonadati</taxon>
        <taxon>Pseudomonadota</taxon>
        <taxon>Gammaproteobacteria</taxon>
        <taxon>Aeromonadales</taxon>
        <taxon>Aeromonadaceae</taxon>
        <taxon>Aeromonas</taxon>
    </lineage>
</organism>
<reference evidence="1" key="1">
    <citation type="submission" date="2023-03" db="EMBL/GenBank/DDBJ databases">
        <title>Aeromonas caviae strain AC1520.</title>
        <authorList>
            <person name="Xie T."/>
            <person name="Zhang Q."/>
            <person name="Deng J."/>
            <person name="Li X."/>
        </authorList>
    </citation>
    <scope>NUCLEOTIDE SEQUENCE</scope>
    <source>
        <strain evidence="1">AC1520</strain>
        <plasmid evidence="1">pAC1520</plasmid>
    </source>
</reference>